<dbReference type="EMBL" id="CAUJNA010001174">
    <property type="protein sequence ID" value="CAJ1384968.1"/>
    <property type="molecule type" value="Genomic_DNA"/>
</dbReference>
<dbReference type="AlphaFoldDB" id="A0AA36IDV5"/>
<dbReference type="GO" id="GO:0030544">
    <property type="term" value="F:Hsp70 protein binding"/>
    <property type="evidence" value="ECO:0007669"/>
    <property type="project" value="TreeGrafter"/>
</dbReference>
<evidence type="ECO:0000313" key="1">
    <source>
        <dbReference type="EMBL" id="CAJ1384968.1"/>
    </source>
</evidence>
<protein>
    <submittedName>
        <fullName evidence="1">Uncharacterized protein</fullName>
    </submittedName>
</protein>
<dbReference type="Pfam" id="PF10274">
    <property type="entry name" value="ParcG"/>
    <property type="match status" value="1"/>
</dbReference>
<name>A0AA36IDV5_9DINO</name>
<dbReference type="PANTHER" id="PTHR21207">
    <property type="entry name" value="PARKIN COREGULATED GENE PROTEIN PARK2 COREGULATED"/>
    <property type="match status" value="1"/>
</dbReference>
<reference evidence="1" key="1">
    <citation type="submission" date="2023-08" db="EMBL/GenBank/DDBJ databases">
        <authorList>
            <person name="Chen Y."/>
            <person name="Shah S."/>
            <person name="Dougan E. K."/>
            <person name="Thang M."/>
            <person name="Chan C."/>
        </authorList>
    </citation>
    <scope>NUCLEOTIDE SEQUENCE</scope>
</reference>
<organism evidence="1 2">
    <name type="scientific">Effrenium voratum</name>
    <dbReference type="NCBI Taxonomy" id="2562239"/>
    <lineage>
        <taxon>Eukaryota</taxon>
        <taxon>Sar</taxon>
        <taxon>Alveolata</taxon>
        <taxon>Dinophyceae</taxon>
        <taxon>Suessiales</taxon>
        <taxon>Symbiodiniaceae</taxon>
        <taxon>Effrenium</taxon>
    </lineage>
</organism>
<evidence type="ECO:0000313" key="2">
    <source>
        <dbReference type="Proteomes" id="UP001178507"/>
    </source>
</evidence>
<proteinExistence type="predicted"/>
<keyword evidence="2" id="KW-1185">Reference proteome</keyword>
<comment type="caution">
    <text evidence="1">The sequence shown here is derived from an EMBL/GenBank/DDBJ whole genome shotgun (WGS) entry which is preliminary data.</text>
</comment>
<sequence>MLSFFPVHKEFEDVGCVGSGPDDVGPGYYETFNQSSLDACKTFCIFNVACVGIEYSHEYNDRCRVWTRPEGVGGTVDLIGYVCLKYNHTISEGNYCKRFVRVQPCYGLEHEDCYRTFKKSSPFGDFPSDSRPKLSMLGSSLLGCASAPQLKAVRAGSLRKLEPKRTTEFRRAYERGDLPLFLSYEGVGRKVAWKAPLDKLDYFRYMPLLVEGLREREEPYCFLASQGLASLLQHGGPRIAATVPQLVLPLKAALNTRDEPVVARVLLVLQALVRSSPEVGEALVPYYRQILPIFNVYKDSTTGTDASIDYSQRKRQNLGELVEETLELLESSGGEDAFINIKYMIPTYQSCCVR</sequence>
<dbReference type="InterPro" id="IPR019399">
    <property type="entry name" value="Parkin_co-regulated_protein"/>
</dbReference>
<dbReference type="GO" id="GO:0051879">
    <property type="term" value="F:Hsp90 protein binding"/>
    <property type="evidence" value="ECO:0007669"/>
    <property type="project" value="TreeGrafter"/>
</dbReference>
<dbReference type="InterPro" id="IPR016024">
    <property type="entry name" value="ARM-type_fold"/>
</dbReference>
<gene>
    <name evidence="1" type="ORF">EVOR1521_LOCUS11683</name>
</gene>
<accession>A0AA36IDV5</accession>
<dbReference type="PANTHER" id="PTHR21207:SF2">
    <property type="entry name" value="PARKIN COREGULATED GENE PROTEIN"/>
    <property type="match status" value="1"/>
</dbReference>
<dbReference type="SUPFAM" id="SSF48371">
    <property type="entry name" value="ARM repeat"/>
    <property type="match status" value="1"/>
</dbReference>
<dbReference type="Proteomes" id="UP001178507">
    <property type="component" value="Unassembled WGS sequence"/>
</dbReference>